<dbReference type="GeneID" id="107009896"/>
<evidence type="ECO:0000313" key="3">
    <source>
        <dbReference type="Proteomes" id="UP000694930"/>
    </source>
</evidence>
<keyword evidence="3" id="KW-1185">Reference proteome</keyword>
<dbReference type="InterPro" id="IPR002016">
    <property type="entry name" value="Haem_peroxidase"/>
</dbReference>
<reference evidence="4" key="2">
    <citation type="submission" date="2025-08" db="UniProtKB">
        <authorList>
            <consortium name="RefSeq"/>
        </authorList>
    </citation>
    <scope>IDENTIFICATION</scope>
</reference>
<evidence type="ECO:0000256" key="1">
    <source>
        <dbReference type="RuleBase" id="RU004241"/>
    </source>
</evidence>
<name>A0ABM1V2G1_SOLPN</name>
<gene>
    <name evidence="4" type="primary">LOC107009896</name>
</gene>
<feature type="domain" description="Plant heme peroxidase family profile" evidence="2">
    <location>
        <begin position="1"/>
        <end position="82"/>
    </location>
</feature>
<evidence type="ECO:0000313" key="4">
    <source>
        <dbReference type="RefSeq" id="XP_027769929.1"/>
    </source>
</evidence>
<sequence>MLSEMETDRSFGMRNFRYIDTIKEAVERESHDFVSCTDVIVLSGRDGVVAEGLTSHSKLEGGMAGGAEQIFLSNTSQATMKV</sequence>
<dbReference type="SUPFAM" id="SSF48113">
    <property type="entry name" value="Heme-dependent peroxidases"/>
    <property type="match status" value="1"/>
</dbReference>
<accession>A0ABM1V2G1</accession>
<organism evidence="3 4">
    <name type="scientific">Solanum pennellii</name>
    <name type="common">Tomato</name>
    <name type="synonym">Lycopersicon pennellii</name>
    <dbReference type="NCBI Taxonomy" id="28526"/>
    <lineage>
        <taxon>Eukaryota</taxon>
        <taxon>Viridiplantae</taxon>
        <taxon>Streptophyta</taxon>
        <taxon>Embryophyta</taxon>
        <taxon>Tracheophyta</taxon>
        <taxon>Spermatophyta</taxon>
        <taxon>Magnoliopsida</taxon>
        <taxon>eudicotyledons</taxon>
        <taxon>Gunneridae</taxon>
        <taxon>Pentapetalae</taxon>
        <taxon>asterids</taxon>
        <taxon>lamiids</taxon>
        <taxon>Solanales</taxon>
        <taxon>Solanaceae</taxon>
        <taxon>Solanoideae</taxon>
        <taxon>Solaneae</taxon>
        <taxon>Solanum</taxon>
        <taxon>Solanum subgen. Lycopersicon</taxon>
    </lineage>
</organism>
<dbReference type="RefSeq" id="XP_027769929.1">
    <property type="nucleotide sequence ID" value="XM_027914128.1"/>
</dbReference>
<dbReference type="Pfam" id="PF00141">
    <property type="entry name" value="peroxidase"/>
    <property type="match status" value="1"/>
</dbReference>
<proteinExistence type="inferred from homology"/>
<reference evidence="3" key="1">
    <citation type="journal article" date="2014" name="Nat. Genet.">
        <title>The genome of the stress-tolerant wild tomato species Solanum pennellii.</title>
        <authorList>
            <person name="Bolger A."/>
            <person name="Scossa F."/>
            <person name="Bolger M.E."/>
            <person name="Lanz C."/>
            <person name="Maumus F."/>
            <person name="Tohge T."/>
            <person name="Quesneville H."/>
            <person name="Alseekh S."/>
            <person name="Sorensen I."/>
            <person name="Lichtenstein G."/>
            <person name="Fich E.A."/>
            <person name="Conte M."/>
            <person name="Keller H."/>
            <person name="Schneeberger K."/>
            <person name="Schwacke R."/>
            <person name="Ofner I."/>
            <person name="Vrebalov J."/>
            <person name="Xu Y."/>
            <person name="Osorio S."/>
            <person name="Aflitos S.A."/>
            <person name="Schijlen E."/>
            <person name="Jimenez-Gomez J.M."/>
            <person name="Ryngajllo M."/>
            <person name="Kimura S."/>
            <person name="Kumar R."/>
            <person name="Koenig D."/>
            <person name="Headland L.R."/>
            <person name="Maloof J.N."/>
            <person name="Sinha N."/>
            <person name="van Ham R.C."/>
            <person name="Lankhorst R.K."/>
            <person name="Mao L."/>
            <person name="Vogel A."/>
            <person name="Arsova B."/>
            <person name="Panstruga R."/>
            <person name="Fei Z."/>
            <person name="Rose J.K."/>
            <person name="Zamir D."/>
            <person name="Carrari F."/>
            <person name="Giovannoni J.J."/>
            <person name="Weigel D."/>
            <person name="Usadel B."/>
            <person name="Fernie A.R."/>
        </authorList>
    </citation>
    <scope>NUCLEOTIDE SEQUENCE [LARGE SCALE GENOMIC DNA]</scope>
    <source>
        <strain evidence="3">cv. LA0716</strain>
    </source>
</reference>
<comment type="similarity">
    <text evidence="1">Belongs to the peroxidase family.</text>
</comment>
<dbReference type="Gene3D" id="1.10.520.10">
    <property type="match status" value="1"/>
</dbReference>
<dbReference type="PROSITE" id="PS50873">
    <property type="entry name" value="PEROXIDASE_4"/>
    <property type="match status" value="1"/>
</dbReference>
<dbReference type="InterPro" id="IPR010255">
    <property type="entry name" value="Haem_peroxidase_sf"/>
</dbReference>
<dbReference type="Proteomes" id="UP000694930">
    <property type="component" value="Chromosome 2"/>
</dbReference>
<protein>
    <submittedName>
        <fullName evidence="4">Peroxidase 42-like</fullName>
    </submittedName>
</protein>
<evidence type="ECO:0000259" key="2">
    <source>
        <dbReference type="PROSITE" id="PS50873"/>
    </source>
</evidence>